<name>A0AAV7U252_PLEWA</name>
<feature type="compositionally biased region" description="Polar residues" evidence="1">
    <location>
        <begin position="195"/>
        <end position="210"/>
    </location>
</feature>
<protein>
    <submittedName>
        <fullName evidence="2">Uncharacterized protein</fullName>
    </submittedName>
</protein>
<dbReference type="AlphaFoldDB" id="A0AAV7U252"/>
<evidence type="ECO:0000313" key="3">
    <source>
        <dbReference type="Proteomes" id="UP001066276"/>
    </source>
</evidence>
<feature type="compositionally biased region" description="Basic and acidic residues" evidence="1">
    <location>
        <begin position="79"/>
        <end position="101"/>
    </location>
</feature>
<feature type="compositionally biased region" description="Low complexity" evidence="1">
    <location>
        <begin position="104"/>
        <end position="114"/>
    </location>
</feature>
<dbReference type="EMBL" id="JANPWB010000006">
    <property type="protein sequence ID" value="KAJ1182746.1"/>
    <property type="molecule type" value="Genomic_DNA"/>
</dbReference>
<feature type="compositionally biased region" description="Low complexity" evidence="1">
    <location>
        <begin position="129"/>
        <end position="149"/>
    </location>
</feature>
<feature type="compositionally biased region" description="Basic residues" evidence="1">
    <location>
        <begin position="164"/>
        <end position="174"/>
    </location>
</feature>
<evidence type="ECO:0000313" key="2">
    <source>
        <dbReference type="EMBL" id="KAJ1182746.1"/>
    </source>
</evidence>
<dbReference type="Proteomes" id="UP001066276">
    <property type="component" value="Chromosome 3_2"/>
</dbReference>
<feature type="region of interest" description="Disordered" evidence="1">
    <location>
        <begin position="55"/>
        <end position="210"/>
    </location>
</feature>
<gene>
    <name evidence="2" type="ORF">NDU88_007927</name>
</gene>
<evidence type="ECO:0000256" key="1">
    <source>
        <dbReference type="SAM" id="MobiDB-lite"/>
    </source>
</evidence>
<feature type="compositionally biased region" description="Polar residues" evidence="1">
    <location>
        <begin position="68"/>
        <end position="78"/>
    </location>
</feature>
<reference evidence="2" key="1">
    <citation type="journal article" date="2022" name="bioRxiv">
        <title>Sequencing and chromosome-scale assembly of the giantPleurodeles waltlgenome.</title>
        <authorList>
            <person name="Brown T."/>
            <person name="Elewa A."/>
            <person name="Iarovenko S."/>
            <person name="Subramanian E."/>
            <person name="Araus A.J."/>
            <person name="Petzold A."/>
            <person name="Susuki M."/>
            <person name="Suzuki K.-i.T."/>
            <person name="Hayashi T."/>
            <person name="Toyoda A."/>
            <person name="Oliveira C."/>
            <person name="Osipova E."/>
            <person name="Leigh N.D."/>
            <person name="Simon A."/>
            <person name="Yun M.H."/>
        </authorList>
    </citation>
    <scope>NUCLEOTIDE SEQUENCE</scope>
    <source>
        <strain evidence="2">20211129_DDA</strain>
        <tissue evidence="2">Liver</tissue>
    </source>
</reference>
<organism evidence="2 3">
    <name type="scientific">Pleurodeles waltl</name>
    <name type="common">Iberian ribbed newt</name>
    <dbReference type="NCBI Taxonomy" id="8319"/>
    <lineage>
        <taxon>Eukaryota</taxon>
        <taxon>Metazoa</taxon>
        <taxon>Chordata</taxon>
        <taxon>Craniata</taxon>
        <taxon>Vertebrata</taxon>
        <taxon>Euteleostomi</taxon>
        <taxon>Amphibia</taxon>
        <taxon>Batrachia</taxon>
        <taxon>Caudata</taxon>
        <taxon>Salamandroidea</taxon>
        <taxon>Salamandridae</taxon>
        <taxon>Pleurodelinae</taxon>
        <taxon>Pleurodeles</taxon>
    </lineage>
</organism>
<feature type="compositionally biased region" description="Basic and acidic residues" evidence="1">
    <location>
        <begin position="1"/>
        <end position="16"/>
    </location>
</feature>
<keyword evidence="3" id="KW-1185">Reference proteome</keyword>
<accession>A0AAV7U252</accession>
<comment type="caution">
    <text evidence="2">The sequence shown here is derived from an EMBL/GenBank/DDBJ whole genome shotgun (WGS) entry which is preliminary data.</text>
</comment>
<proteinExistence type="predicted"/>
<sequence>MKNVDRSEGSEARKENPQTARDGPTPSPLDYSVVALTNTEQDGCGELEARKDTVCKGSLPQAPDGSQERAQVSITGKSQRSEKDTIMEKFTPKLGLDKDLGDTFFSLSDQSSWSSDEEFDPDEGKSWAWKTSWSETGSETTTKEGASSEWGKGPDQSECFKATTARKKKTKRSPHPCSPSHQQPTKAPKDLHWDYSSSPGYEGSNTLHSSMTATGSISLEMIHQSFMEYLE</sequence>
<feature type="region of interest" description="Disordered" evidence="1">
    <location>
        <begin position="1"/>
        <end position="31"/>
    </location>
</feature>